<evidence type="ECO:0000313" key="1">
    <source>
        <dbReference type="EMBL" id="CAB4151374.1"/>
    </source>
</evidence>
<accession>A0A6J5MWR9</accession>
<protein>
    <submittedName>
        <fullName evidence="1">Uncharacterized protein</fullName>
    </submittedName>
</protein>
<gene>
    <name evidence="1" type="ORF">UFOVP598_16</name>
</gene>
<proteinExistence type="predicted"/>
<organism evidence="1">
    <name type="scientific">uncultured Caudovirales phage</name>
    <dbReference type="NCBI Taxonomy" id="2100421"/>
    <lineage>
        <taxon>Viruses</taxon>
        <taxon>Duplodnaviria</taxon>
        <taxon>Heunggongvirae</taxon>
        <taxon>Uroviricota</taxon>
        <taxon>Caudoviricetes</taxon>
        <taxon>Peduoviridae</taxon>
        <taxon>Maltschvirus</taxon>
        <taxon>Maltschvirus maltsch</taxon>
    </lineage>
</organism>
<reference evidence="1" key="1">
    <citation type="submission" date="2020-04" db="EMBL/GenBank/DDBJ databases">
        <authorList>
            <person name="Chiriac C."/>
            <person name="Salcher M."/>
            <person name="Ghai R."/>
            <person name="Kavagutti S V."/>
        </authorList>
    </citation>
    <scope>NUCLEOTIDE SEQUENCE</scope>
</reference>
<sequence>MSITITKNPTILINNNPSRWFPAHQPITFEVTRKDILVLQKYVIFGQIEFKLQGRLPVSLAVGQLINYVQGNKNYTLTITGFGQSTIRVAYNRLLLGGLPGFINYTDAYKGYHIETIVSYIDSSNTYKVIGSIKNKVNNLGVAKVSVQELLSTKCINQNDFKYNKINAKQVGEGSKFNIQLKENFNGIVGKATTLVDENMLYYTNSANQIQDKYGYNMGSYVITLDNARTDKAKFQSVFKRPTYFVGYPFSLNFIYSDNMRNYQLIRKENTKDINGNIIANTSDNLFTADRFFANRLMLKQNYTSNIKTVDVWLQSGAVTTETPVIRWTYVEDGYTERFPATHGTVRQ</sequence>
<name>A0A6J5MWR9_9CAUD</name>
<dbReference type="EMBL" id="LR796559">
    <property type="protein sequence ID" value="CAB4151374.1"/>
    <property type="molecule type" value="Genomic_DNA"/>
</dbReference>